<evidence type="ECO:0000313" key="2">
    <source>
        <dbReference type="Proteomes" id="UP001266807"/>
    </source>
</evidence>
<proteinExistence type="predicted"/>
<gene>
    <name evidence="1" type="ORF">J2W98_005322</name>
</gene>
<sequence length="46" mass="5098">MIDQSLTGLISNGGDIHEQDTAKVYSNVSLSELWIEHIQLIEGVRS</sequence>
<evidence type="ECO:0000313" key="1">
    <source>
        <dbReference type="EMBL" id="MDR6781012.1"/>
    </source>
</evidence>
<reference evidence="1 2" key="1">
    <citation type="submission" date="2023-07" db="EMBL/GenBank/DDBJ databases">
        <title>Sorghum-associated microbial communities from plants grown in Nebraska, USA.</title>
        <authorList>
            <person name="Schachtman D."/>
        </authorList>
    </citation>
    <scope>NUCLEOTIDE SEQUENCE [LARGE SCALE GENOMIC DNA]</scope>
    <source>
        <strain evidence="1 2">BE143</strain>
    </source>
</reference>
<protein>
    <submittedName>
        <fullName evidence="1">Uncharacterized protein</fullName>
    </submittedName>
</protein>
<accession>A0ABU1QMZ6</accession>
<organism evidence="1 2">
    <name type="scientific">Paenibacillus peoriae</name>
    <dbReference type="NCBI Taxonomy" id="59893"/>
    <lineage>
        <taxon>Bacteria</taxon>
        <taxon>Bacillati</taxon>
        <taxon>Bacillota</taxon>
        <taxon>Bacilli</taxon>
        <taxon>Bacillales</taxon>
        <taxon>Paenibacillaceae</taxon>
        <taxon>Paenibacillus</taxon>
    </lineage>
</organism>
<dbReference type="Proteomes" id="UP001266807">
    <property type="component" value="Unassembled WGS sequence"/>
</dbReference>
<name>A0ABU1QMZ6_9BACL</name>
<comment type="caution">
    <text evidence="1">The sequence shown here is derived from an EMBL/GenBank/DDBJ whole genome shotgun (WGS) entry which is preliminary data.</text>
</comment>
<keyword evidence="2" id="KW-1185">Reference proteome</keyword>
<dbReference type="EMBL" id="JAVDUG010000011">
    <property type="protein sequence ID" value="MDR6781012.1"/>
    <property type="molecule type" value="Genomic_DNA"/>
</dbReference>